<evidence type="ECO:0008006" key="4">
    <source>
        <dbReference type="Google" id="ProtNLM"/>
    </source>
</evidence>
<evidence type="ECO:0000313" key="3">
    <source>
        <dbReference type="Proteomes" id="UP000315540"/>
    </source>
</evidence>
<dbReference type="OrthoDB" id="1441018at2"/>
<proteinExistence type="predicted"/>
<keyword evidence="3" id="KW-1185">Reference proteome</keyword>
<feature type="coiled-coil region" evidence="1">
    <location>
        <begin position="136"/>
        <end position="197"/>
    </location>
</feature>
<evidence type="ECO:0000313" key="2">
    <source>
        <dbReference type="EMBL" id="TPN84698.1"/>
    </source>
</evidence>
<gene>
    <name evidence="2" type="ORF">FHK87_17375</name>
</gene>
<organism evidence="2 3">
    <name type="scientific">Aquimarina algicola</name>
    <dbReference type="NCBI Taxonomy" id="2589995"/>
    <lineage>
        <taxon>Bacteria</taxon>
        <taxon>Pseudomonadati</taxon>
        <taxon>Bacteroidota</taxon>
        <taxon>Flavobacteriia</taxon>
        <taxon>Flavobacteriales</taxon>
        <taxon>Flavobacteriaceae</taxon>
        <taxon>Aquimarina</taxon>
    </lineage>
</organism>
<dbReference type="EMBL" id="VFWZ01000005">
    <property type="protein sequence ID" value="TPN84698.1"/>
    <property type="molecule type" value="Genomic_DNA"/>
</dbReference>
<comment type="caution">
    <text evidence="2">The sequence shown here is derived from an EMBL/GenBank/DDBJ whole genome shotgun (WGS) entry which is preliminary data.</text>
</comment>
<dbReference type="RefSeq" id="WP_140595033.1">
    <property type="nucleotide sequence ID" value="NZ_VFWZ01000005.1"/>
</dbReference>
<reference evidence="2 3" key="1">
    <citation type="submission" date="2019-06" db="EMBL/GenBank/DDBJ databases">
        <authorList>
            <person name="Meng X."/>
        </authorList>
    </citation>
    <scope>NUCLEOTIDE SEQUENCE [LARGE SCALE GENOMIC DNA]</scope>
    <source>
        <strain evidence="2 3">M625</strain>
    </source>
</reference>
<evidence type="ECO:0000256" key="1">
    <source>
        <dbReference type="SAM" id="Coils"/>
    </source>
</evidence>
<keyword evidence="1" id="KW-0175">Coiled coil</keyword>
<dbReference type="Proteomes" id="UP000315540">
    <property type="component" value="Unassembled WGS sequence"/>
</dbReference>
<name>A0A504JA05_9FLAO</name>
<dbReference type="AlphaFoldDB" id="A0A504JA05"/>
<accession>A0A504JA05</accession>
<protein>
    <recommendedName>
        <fullName evidence="4">Anti-sigma factor</fullName>
    </recommendedName>
</protein>
<sequence length="204" mass="23633">MAQDIRELLKQDKQLPSERIREGHEARFMARLEQDLPDKPKRIFNYKWLKVAASIVVIFSVSMLAFNQFNANSDPAIVDVVKDELPVKNSSVILEKQSSPLAEISPEYEQYESSILTSIKFQLSQITIDDTNKELVESFMSRLDNLDKEYQKLNKELIEVGPNVQSVEAMMENLTMRLSLLNRLKDKLKELESIENENYHEIQA</sequence>